<dbReference type="SUPFAM" id="SSF53756">
    <property type="entry name" value="UDP-Glycosyltransferase/glycogen phosphorylase"/>
    <property type="match status" value="1"/>
</dbReference>
<dbReference type="Pfam" id="PF13692">
    <property type="entry name" value="Glyco_trans_1_4"/>
    <property type="match status" value="1"/>
</dbReference>
<dbReference type="EMBL" id="CP001998">
    <property type="protein sequence ID" value="ADE54149.1"/>
    <property type="molecule type" value="Genomic_DNA"/>
</dbReference>
<evidence type="ECO:0000256" key="6">
    <source>
        <dbReference type="HAMAP-Rule" id="MF_00484"/>
    </source>
</evidence>
<comment type="pathway">
    <text evidence="6">Glycan biosynthesis; glycogen biosynthesis.</text>
</comment>
<dbReference type="PANTHER" id="PTHR45825">
    <property type="entry name" value="GRANULE-BOUND STARCH SYNTHASE 1, CHLOROPLASTIC/AMYLOPLASTIC"/>
    <property type="match status" value="1"/>
</dbReference>
<dbReference type="InterPro" id="IPR013534">
    <property type="entry name" value="Starch_synth_cat_dom"/>
</dbReference>
<comment type="catalytic activity">
    <reaction evidence="1 6">
        <text>[(1-&gt;4)-alpha-D-glucosyl](n) + ADP-alpha-D-glucose = [(1-&gt;4)-alpha-D-glucosyl](n+1) + ADP + H(+)</text>
        <dbReference type="Rhea" id="RHEA:18189"/>
        <dbReference type="Rhea" id="RHEA-COMP:9584"/>
        <dbReference type="Rhea" id="RHEA-COMP:9587"/>
        <dbReference type="ChEBI" id="CHEBI:15378"/>
        <dbReference type="ChEBI" id="CHEBI:15444"/>
        <dbReference type="ChEBI" id="CHEBI:57498"/>
        <dbReference type="ChEBI" id="CHEBI:456216"/>
        <dbReference type="EC" id="2.4.1.21"/>
    </reaction>
</comment>
<keyword evidence="5 6" id="KW-0320">Glycogen biosynthesis</keyword>
<evidence type="ECO:0000313" key="8">
    <source>
        <dbReference type="EMBL" id="ADE54149.1"/>
    </source>
</evidence>
<evidence type="ECO:0000256" key="4">
    <source>
        <dbReference type="ARBA" id="ARBA00022679"/>
    </source>
</evidence>
<dbReference type="RefSeq" id="WP_013042871.1">
    <property type="nucleotide sequence ID" value="NC_014008.1"/>
</dbReference>
<dbReference type="InterPro" id="IPR011835">
    <property type="entry name" value="GS/SS"/>
</dbReference>
<dbReference type="Pfam" id="PF08323">
    <property type="entry name" value="Glyco_transf_5"/>
    <property type="match status" value="1"/>
</dbReference>
<comment type="function">
    <text evidence="6">Synthesizes alpha-1,4-glucan chains using ADP-glucose.</text>
</comment>
<gene>
    <name evidence="6" type="primary">glgA</name>
    <name evidence="8" type="ordered locus">Caka_1128</name>
</gene>
<dbReference type="PANTHER" id="PTHR45825:SF11">
    <property type="entry name" value="ALPHA AMYLASE DOMAIN-CONTAINING PROTEIN"/>
    <property type="match status" value="1"/>
</dbReference>
<dbReference type="NCBIfam" id="NF001899">
    <property type="entry name" value="PRK00654.1-2"/>
    <property type="match status" value="1"/>
</dbReference>
<evidence type="ECO:0000256" key="3">
    <source>
        <dbReference type="ARBA" id="ARBA00022676"/>
    </source>
</evidence>
<evidence type="ECO:0000259" key="7">
    <source>
        <dbReference type="Pfam" id="PF08323"/>
    </source>
</evidence>
<keyword evidence="9" id="KW-1185">Reference proteome</keyword>
<protein>
    <recommendedName>
        <fullName evidence="6">Glycogen synthase</fullName>
        <ecNumber evidence="6">2.4.1.21</ecNumber>
    </recommendedName>
    <alternativeName>
        <fullName evidence="6">Starch [bacterial glycogen] synthase</fullName>
    </alternativeName>
</protein>
<dbReference type="GO" id="GO:0004373">
    <property type="term" value="F:alpha-1,4-glucan glucosyltransferase (UDP-glucose donor) activity"/>
    <property type="evidence" value="ECO:0007669"/>
    <property type="project" value="InterPro"/>
</dbReference>
<evidence type="ECO:0000313" key="9">
    <source>
        <dbReference type="Proteomes" id="UP000000925"/>
    </source>
</evidence>
<dbReference type="HOGENOM" id="CLU_009583_18_2_0"/>
<feature type="binding site" evidence="6">
    <location>
        <position position="19"/>
    </location>
    <ligand>
        <name>ADP-alpha-D-glucose</name>
        <dbReference type="ChEBI" id="CHEBI:57498"/>
    </ligand>
</feature>
<dbReference type="HAMAP" id="MF_00484">
    <property type="entry name" value="Glycogen_synth"/>
    <property type="match status" value="1"/>
</dbReference>
<dbReference type="EC" id="2.4.1.21" evidence="6"/>
<name>D5EHV8_CORAD</name>
<dbReference type="KEGG" id="caa:Caka_1128"/>
<dbReference type="NCBIfam" id="TIGR02095">
    <property type="entry name" value="glgA"/>
    <property type="match status" value="1"/>
</dbReference>
<evidence type="ECO:0000256" key="2">
    <source>
        <dbReference type="ARBA" id="ARBA00010281"/>
    </source>
</evidence>
<feature type="domain" description="Starch synthase catalytic" evidence="7">
    <location>
        <begin position="6"/>
        <end position="245"/>
    </location>
</feature>
<keyword evidence="3 6" id="KW-0328">Glycosyltransferase</keyword>
<evidence type="ECO:0000256" key="5">
    <source>
        <dbReference type="ARBA" id="ARBA00023056"/>
    </source>
</evidence>
<dbReference type="GO" id="GO:0005829">
    <property type="term" value="C:cytosol"/>
    <property type="evidence" value="ECO:0007669"/>
    <property type="project" value="TreeGrafter"/>
</dbReference>
<sequence length="495" mass="54662">MGEKRKILMVAPEAAPFIKVGGLADVVGALSKALDLRGHDVRIVLPKYAGMRQIEAAVADSRPLIVNLGGHEAYARVWDCPLPGAENVQCYLLEHNQFYDSKDVYVGPSGEEADNAHRFTFLSRAAIDLCYHLQWFPDVVHCHDWPVGLTPIYLNTTEWTRPMGRAASLMTLHNMQHQGWFHRDVVDYAGLPQSVFRSDGLESMGEANLLKGGIYHSTKITTVSPTYAHEIQGPDGGHGLHNLLRFRSPDLIGVINGIDEEEWSPETDPLLPENFSADDLSGKARCKAKLQEAYGLEVNPNIPLFTVVSRLVDQKGLDLLAAIGDRLMAEMQIQIAVLGTGDPALEASFQDLSERHAGRFGAYLAFSNELAHQTIAGADFLLMPSRFEPCGLSQMYAMAYGSPPIVRSTGGLIDSVDQYLEGQGIGTGFRFEEATADAFYYTIGWACATYYDRPDEYAQLQQNGMRKDFSWDVSARVYEDVYGWAIDARQAAFGG</sequence>
<keyword evidence="4 6" id="KW-0808">Transferase</keyword>
<evidence type="ECO:0000256" key="1">
    <source>
        <dbReference type="ARBA" id="ARBA00001478"/>
    </source>
</evidence>
<dbReference type="CAZy" id="GT5">
    <property type="family name" value="Glycosyltransferase Family 5"/>
</dbReference>
<dbReference type="UniPathway" id="UPA00164"/>
<dbReference type="GO" id="GO:0005978">
    <property type="term" value="P:glycogen biosynthetic process"/>
    <property type="evidence" value="ECO:0007669"/>
    <property type="project" value="UniProtKB-UniRule"/>
</dbReference>
<dbReference type="GO" id="GO:0009011">
    <property type="term" value="F:alpha-1,4-glucan glucosyltransferase (ADP-glucose donor) activity"/>
    <property type="evidence" value="ECO:0007669"/>
    <property type="project" value="UniProtKB-UniRule"/>
</dbReference>
<dbReference type="eggNOG" id="COG0297">
    <property type="taxonomic scope" value="Bacteria"/>
</dbReference>
<proteinExistence type="inferred from homology"/>
<comment type="similarity">
    <text evidence="2 6">Belongs to the glycosyltransferase 1 family. Bacterial/plant glycogen synthase subfamily.</text>
</comment>
<dbReference type="STRING" id="583355.Caka_1128"/>
<dbReference type="Proteomes" id="UP000000925">
    <property type="component" value="Chromosome"/>
</dbReference>
<accession>D5EHV8</accession>
<dbReference type="AlphaFoldDB" id="D5EHV8"/>
<organism evidence="8 9">
    <name type="scientific">Coraliomargarita akajimensis (strain DSM 45221 / IAM 15411 / JCM 23193 / KCTC 12865 / 04OKA010-24)</name>
    <dbReference type="NCBI Taxonomy" id="583355"/>
    <lineage>
        <taxon>Bacteria</taxon>
        <taxon>Pseudomonadati</taxon>
        <taxon>Verrucomicrobiota</taxon>
        <taxon>Opitutia</taxon>
        <taxon>Puniceicoccales</taxon>
        <taxon>Coraliomargaritaceae</taxon>
        <taxon>Coraliomargarita</taxon>
    </lineage>
</organism>
<dbReference type="Gene3D" id="3.40.50.2000">
    <property type="entry name" value="Glycogen Phosphorylase B"/>
    <property type="match status" value="2"/>
</dbReference>
<dbReference type="CDD" id="cd03791">
    <property type="entry name" value="GT5_Glycogen_synthase_DULL1-like"/>
    <property type="match status" value="1"/>
</dbReference>
<reference evidence="8 9" key="1">
    <citation type="journal article" date="2010" name="Stand. Genomic Sci.">
        <title>Complete genome sequence of Coraliomargarita akajimensis type strain (04OKA010-24).</title>
        <authorList>
            <person name="Mavromatis K."/>
            <person name="Abt B."/>
            <person name="Brambilla E."/>
            <person name="Lapidus A."/>
            <person name="Copeland A."/>
            <person name="Deshpande S."/>
            <person name="Nolan M."/>
            <person name="Lucas S."/>
            <person name="Tice H."/>
            <person name="Cheng J.F."/>
            <person name="Han C."/>
            <person name="Detter J.C."/>
            <person name="Woyke T."/>
            <person name="Goodwin L."/>
            <person name="Pitluck S."/>
            <person name="Held B."/>
            <person name="Brettin T."/>
            <person name="Tapia R."/>
            <person name="Ivanova N."/>
            <person name="Mikhailova N."/>
            <person name="Pati A."/>
            <person name="Liolios K."/>
            <person name="Chen A."/>
            <person name="Palaniappan K."/>
            <person name="Land M."/>
            <person name="Hauser L."/>
            <person name="Chang Y.J."/>
            <person name="Jeffries C.D."/>
            <person name="Rohde M."/>
            <person name="Goker M."/>
            <person name="Bristow J."/>
            <person name="Eisen J.A."/>
            <person name="Markowitz V."/>
            <person name="Hugenholtz P."/>
            <person name="Klenk H.P."/>
            <person name="Kyrpides N.C."/>
        </authorList>
    </citation>
    <scope>NUCLEOTIDE SEQUENCE [LARGE SCALE GENOMIC DNA]</scope>
    <source>
        <strain evidence="9">DSM 45221 / IAM 15411 / JCM 23193 / KCTC 12865</strain>
    </source>
</reference>